<evidence type="ECO:0000256" key="1">
    <source>
        <dbReference type="ARBA" id="ARBA00004613"/>
    </source>
</evidence>
<organism evidence="7">
    <name type="scientific">Culicoides sonorensis</name>
    <name type="common">Biting midge</name>
    <dbReference type="NCBI Taxonomy" id="179676"/>
    <lineage>
        <taxon>Eukaryota</taxon>
        <taxon>Metazoa</taxon>
        <taxon>Ecdysozoa</taxon>
        <taxon>Arthropoda</taxon>
        <taxon>Hexapoda</taxon>
        <taxon>Insecta</taxon>
        <taxon>Pterygota</taxon>
        <taxon>Neoptera</taxon>
        <taxon>Endopterygota</taxon>
        <taxon>Diptera</taxon>
        <taxon>Nematocera</taxon>
        <taxon>Chironomoidea</taxon>
        <taxon>Ceratopogonidae</taxon>
        <taxon>Ceratopogoninae</taxon>
        <taxon>Culicoides</taxon>
        <taxon>Monoculicoides</taxon>
    </lineage>
</organism>
<dbReference type="VEuPathDB" id="VectorBase:CSON015017"/>
<keyword evidence="3" id="KW-0964">Secreted</keyword>
<dbReference type="GO" id="GO:0007608">
    <property type="term" value="P:sensory perception of smell"/>
    <property type="evidence" value="ECO:0007669"/>
    <property type="project" value="TreeGrafter"/>
</dbReference>
<comment type="similarity">
    <text evidence="2">Belongs to the PBP/GOBP family.</text>
</comment>
<dbReference type="InterPro" id="IPR036728">
    <property type="entry name" value="PBP_GOBP_sf"/>
</dbReference>
<dbReference type="EMBL" id="UFQT01000919">
    <property type="protein sequence ID" value="SSX27991.1"/>
    <property type="molecule type" value="Genomic_DNA"/>
</dbReference>
<reference evidence="7" key="1">
    <citation type="submission" date="2018-07" db="EMBL/GenBank/DDBJ databases">
        <authorList>
            <person name="Quirk P.G."/>
            <person name="Krulwich T.A."/>
        </authorList>
    </citation>
    <scope>NUCLEOTIDE SEQUENCE</scope>
</reference>
<evidence type="ECO:0000313" key="7">
    <source>
        <dbReference type="EMBL" id="SSX27991.1"/>
    </source>
</evidence>
<keyword evidence="4 6" id="KW-0732">Signal</keyword>
<sequence length="143" mass="16457">MKVFLLILIVGLTSAEYKIKNFNDLMLYHDECGTENNTPADALAKYKKQKYEANDASYCHIYCLSKKIGVFDDESGILVNNWVQQVVEANHKTVDEIKPIIEKCATDIAQFKENKCLWAFKGFMCTRQAGYEVIERKVKGKKY</sequence>
<evidence type="ECO:0000256" key="6">
    <source>
        <dbReference type="SAM" id="SignalP"/>
    </source>
</evidence>
<feature type="chain" id="PRO_5016393980" evidence="6">
    <location>
        <begin position="16"/>
        <end position="143"/>
    </location>
</feature>
<protein>
    <submittedName>
        <fullName evidence="7">CSON015017 protein</fullName>
    </submittedName>
</protein>
<evidence type="ECO:0000256" key="5">
    <source>
        <dbReference type="ARBA" id="ARBA00023157"/>
    </source>
</evidence>
<dbReference type="Pfam" id="PF01395">
    <property type="entry name" value="PBP_GOBP"/>
    <property type="match status" value="1"/>
</dbReference>
<name>A0A336MF15_CULSO</name>
<feature type="signal peptide" evidence="6">
    <location>
        <begin position="1"/>
        <end position="15"/>
    </location>
</feature>
<evidence type="ECO:0000256" key="2">
    <source>
        <dbReference type="ARBA" id="ARBA00008098"/>
    </source>
</evidence>
<dbReference type="PANTHER" id="PTHR11857">
    <property type="entry name" value="ODORANT BINDING PROTEIN-RELATED"/>
    <property type="match status" value="1"/>
</dbReference>
<dbReference type="AlphaFoldDB" id="A0A336MF15"/>
<dbReference type="SUPFAM" id="SSF47565">
    <property type="entry name" value="Insect pheromone/odorant-binding proteins"/>
    <property type="match status" value="1"/>
</dbReference>
<proteinExistence type="inferred from homology"/>
<dbReference type="GO" id="GO:0005549">
    <property type="term" value="F:odorant binding"/>
    <property type="evidence" value="ECO:0007669"/>
    <property type="project" value="InterPro"/>
</dbReference>
<dbReference type="OMA" id="NDASYCH"/>
<gene>
    <name evidence="7" type="primary">CSON015017</name>
</gene>
<accession>A0A336MF15</accession>
<dbReference type="GO" id="GO:0005615">
    <property type="term" value="C:extracellular space"/>
    <property type="evidence" value="ECO:0007669"/>
    <property type="project" value="TreeGrafter"/>
</dbReference>
<dbReference type="SMART" id="SM00708">
    <property type="entry name" value="PhBP"/>
    <property type="match status" value="1"/>
</dbReference>
<comment type="subcellular location">
    <subcellularLocation>
        <location evidence="1">Secreted</location>
    </subcellularLocation>
</comment>
<keyword evidence="5" id="KW-1015">Disulfide bond</keyword>
<evidence type="ECO:0000256" key="3">
    <source>
        <dbReference type="ARBA" id="ARBA00022525"/>
    </source>
</evidence>
<dbReference type="Gene3D" id="1.10.238.20">
    <property type="entry name" value="Pheromone/general odorant binding protein domain"/>
    <property type="match status" value="1"/>
</dbReference>
<dbReference type="InterPro" id="IPR006170">
    <property type="entry name" value="PBP/GOBP"/>
</dbReference>
<dbReference type="CDD" id="cd23992">
    <property type="entry name" value="PBP_GOBP"/>
    <property type="match status" value="1"/>
</dbReference>
<evidence type="ECO:0000256" key="4">
    <source>
        <dbReference type="ARBA" id="ARBA00022729"/>
    </source>
</evidence>
<dbReference type="PANTHER" id="PTHR11857:SF46">
    <property type="entry name" value="GENERAL ODORANT-BINDING PROTEIN 99A-RELATED"/>
    <property type="match status" value="1"/>
</dbReference>